<reference evidence="3" key="2">
    <citation type="submission" date="2023-05" db="EMBL/GenBank/DDBJ databases">
        <authorList>
            <consortium name="Lawrence Berkeley National Laboratory"/>
            <person name="Steindorff A."/>
            <person name="Hensen N."/>
            <person name="Bonometti L."/>
            <person name="Westerberg I."/>
            <person name="Brannstrom I.O."/>
            <person name="Guillou S."/>
            <person name="Cros-Aarteil S."/>
            <person name="Calhoun S."/>
            <person name="Haridas S."/>
            <person name="Kuo A."/>
            <person name="Mondo S."/>
            <person name="Pangilinan J."/>
            <person name="Riley R."/>
            <person name="Labutti K."/>
            <person name="Andreopoulos B."/>
            <person name="Lipzen A."/>
            <person name="Chen C."/>
            <person name="Yanf M."/>
            <person name="Daum C."/>
            <person name="Ng V."/>
            <person name="Clum A."/>
            <person name="Ohm R."/>
            <person name="Martin F."/>
            <person name="Silar P."/>
            <person name="Natvig D."/>
            <person name="Lalanne C."/>
            <person name="Gautier V."/>
            <person name="Ament-Velasquez S.L."/>
            <person name="Kruys A."/>
            <person name="Hutchinson M.I."/>
            <person name="Powell A.J."/>
            <person name="Barry K."/>
            <person name="Miller A.N."/>
            <person name="Grigoriev I.V."/>
            <person name="Debuchy R."/>
            <person name="Gladieux P."/>
            <person name="Thoren M.H."/>
            <person name="Johannesson H."/>
        </authorList>
    </citation>
    <scope>NUCLEOTIDE SEQUENCE</scope>
    <source>
        <strain evidence="3">CBS 990.96</strain>
    </source>
</reference>
<sequence>MTSSVGPVSPGLGGVSGWRKVGAKIKTLTLTGNVDDNASSYDGTTTSRVDLVDSFGNPVSPGKRKRLGRQHDWKTSKTTLVNSTSVSVTGASSPLPQDPNEADYEGLSSMERAIKRIAFLETELQSANKTILVLDSEINTLRVNHNLSVSKITQLDADLANAQQQVQQDKETITTQTERIARLRAQILEATNSSGHSIVDQSPLRVPETELINRWQALSYSVRNFVQCYLKGLSERKIKTWIDKKGDNLKEISPYYSQFAMENKAGIYMIQAAIWNVLFHRVFSLSTTHGALCWAGKCGKHLKRLSLSLHSAIKPGANEPKQKRDFHQWKAMTTSLMNTIGHSVNDNRDIMFDVTEDIEDLLEPFASKIRDPQVAQLLRNIVADAIALDEVFCGQQAWYQIIYPEKRHDCSFDDQIMVRTEEGSSRQAVRFVIRPGLCRIEEDGHKDAYGRAVTMRFALDFAEVWT</sequence>
<name>A0AAN7BP44_9PEZI</name>
<dbReference type="EMBL" id="MU865335">
    <property type="protein sequence ID" value="KAK4227136.1"/>
    <property type="molecule type" value="Genomic_DNA"/>
</dbReference>
<accession>A0AAN7BP44</accession>
<organism evidence="3 4">
    <name type="scientific">Podospora fimiseda</name>
    <dbReference type="NCBI Taxonomy" id="252190"/>
    <lineage>
        <taxon>Eukaryota</taxon>
        <taxon>Fungi</taxon>
        <taxon>Dikarya</taxon>
        <taxon>Ascomycota</taxon>
        <taxon>Pezizomycotina</taxon>
        <taxon>Sordariomycetes</taxon>
        <taxon>Sordariomycetidae</taxon>
        <taxon>Sordariales</taxon>
        <taxon>Podosporaceae</taxon>
        <taxon>Podospora</taxon>
    </lineage>
</organism>
<evidence type="ECO:0000256" key="2">
    <source>
        <dbReference type="SAM" id="MobiDB-lite"/>
    </source>
</evidence>
<comment type="caution">
    <text evidence="3">The sequence shown here is derived from an EMBL/GenBank/DDBJ whole genome shotgun (WGS) entry which is preliminary data.</text>
</comment>
<feature type="coiled-coil region" evidence="1">
    <location>
        <begin position="110"/>
        <end position="179"/>
    </location>
</feature>
<evidence type="ECO:0000313" key="3">
    <source>
        <dbReference type="EMBL" id="KAK4227136.1"/>
    </source>
</evidence>
<gene>
    <name evidence="3" type="ORF">QBC38DRAFT_364914</name>
</gene>
<proteinExistence type="predicted"/>
<feature type="region of interest" description="Disordered" evidence="2">
    <location>
        <begin position="55"/>
        <end position="76"/>
    </location>
</feature>
<keyword evidence="1" id="KW-0175">Coiled coil</keyword>
<dbReference type="Proteomes" id="UP001301958">
    <property type="component" value="Unassembled WGS sequence"/>
</dbReference>
<evidence type="ECO:0000256" key="1">
    <source>
        <dbReference type="SAM" id="Coils"/>
    </source>
</evidence>
<feature type="region of interest" description="Disordered" evidence="2">
    <location>
        <begin position="84"/>
        <end position="103"/>
    </location>
</feature>
<reference evidence="3" key="1">
    <citation type="journal article" date="2023" name="Mol. Phylogenet. Evol.">
        <title>Genome-scale phylogeny and comparative genomics of the fungal order Sordariales.</title>
        <authorList>
            <person name="Hensen N."/>
            <person name="Bonometti L."/>
            <person name="Westerberg I."/>
            <person name="Brannstrom I.O."/>
            <person name="Guillou S."/>
            <person name="Cros-Aarteil S."/>
            <person name="Calhoun S."/>
            <person name="Haridas S."/>
            <person name="Kuo A."/>
            <person name="Mondo S."/>
            <person name="Pangilinan J."/>
            <person name="Riley R."/>
            <person name="LaButti K."/>
            <person name="Andreopoulos B."/>
            <person name="Lipzen A."/>
            <person name="Chen C."/>
            <person name="Yan M."/>
            <person name="Daum C."/>
            <person name="Ng V."/>
            <person name="Clum A."/>
            <person name="Steindorff A."/>
            <person name="Ohm R.A."/>
            <person name="Martin F."/>
            <person name="Silar P."/>
            <person name="Natvig D.O."/>
            <person name="Lalanne C."/>
            <person name="Gautier V."/>
            <person name="Ament-Velasquez S.L."/>
            <person name="Kruys A."/>
            <person name="Hutchinson M.I."/>
            <person name="Powell A.J."/>
            <person name="Barry K."/>
            <person name="Miller A.N."/>
            <person name="Grigoriev I.V."/>
            <person name="Debuchy R."/>
            <person name="Gladieux P."/>
            <person name="Hiltunen Thoren M."/>
            <person name="Johannesson H."/>
        </authorList>
    </citation>
    <scope>NUCLEOTIDE SEQUENCE</scope>
    <source>
        <strain evidence="3">CBS 990.96</strain>
    </source>
</reference>
<dbReference type="AlphaFoldDB" id="A0AAN7BP44"/>
<keyword evidence="4" id="KW-1185">Reference proteome</keyword>
<protein>
    <submittedName>
        <fullName evidence="3">Uncharacterized protein</fullName>
    </submittedName>
</protein>
<evidence type="ECO:0000313" key="4">
    <source>
        <dbReference type="Proteomes" id="UP001301958"/>
    </source>
</evidence>